<evidence type="ECO:0000313" key="2">
    <source>
        <dbReference type="EMBL" id="KAK6516237.1"/>
    </source>
</evidence>
<dbReference type="AlphaFoldDB" id="A0AAN8NSX4"/>
<dbReference type="InterPro" id="IPR002575">
    <property type="entry name" value="Aminoglycoside_PTrfase"/>
</dbReference>
<feature type="domain" description="Aminoglycoside phosphotransferase" evidence="1">
    <location>
        <begin position="70"/>
        <end position="258"/>
    </location>
</feature>
<dbReference type="PANTHER" id="PTHR21310">
    <property type="entry name" value="AMINOGLYCOSIDE PHOSPHOTRANSFERASE-RELATED-RELATED"/>
    <property type="match status" value="1"/>
</dbReference>
<dbReference type="Gene3D" id="3.90.1200.10">
    <property type="match status" value="1"/>
</dbReference>
<dbReference type="SUPFAM" id="SSF56112">
    <property type="entry name" value="Protein kinase-like (PK-like)"/>
    <property type="match status" value="1"/>
</dbReference>
<gene>
    <name evidence="2" type="ORF">TWF506_006146</name>
</gene>
<accession>A0AAN8NSX4</accession>
<name>A0AAN8NSX4_9PEZI</name>
<protein>
    <recommendedName>
        <fullName evidence="1">Aminoglycoside phosphotransferase domain-containing protein</fullName>
    </recommendedName>
</protein>
<dbReference type="InterPro" id="IPR011009">
    <property type="entry name" value="Kinase-like_dom_sf"/>
</dbReference>
<dbReference type="InterPro" id="IPR051678">
    <property type="entry name" value="AGP_Transferase"/>
</dbReference>
<proteinExistence type="predicted"/>
<reference evidence="2 3" key="1">
    <citation type="submission" date="2019-10" db="EMBL/GenBank/DDBJ databases">
        <authorList>
            <person name="Palmer J.M."/>
        </authorList>
    </citation>
    <scope>NUCLEOTIDE SEQUENCE [LARGE SCALE GENOMIC DNA]</scope>
    <source>
        <strain evidence="2 3">TWF506</strain>
    </source>
</reference>
<dbReference type="EMBL" id="JAVHJM010000003">
    <property type="protein sequence ID" value="KAK6516237.1"/>
    <property type="molecule type" value="Genomic_DNA"/>
</dbReference>
<dbReference type="Pfam" id="PF01636">
    <property type="entry name" value="APH"/>
    <property type="match status" value="1"/>
</dbReference>
<organism evidence="2 3">
    <name type="scientific">Arthrobotrys conoides</name>
    <dbReference type="NCBI Taxonomy" id="74498"/>
    <lineage>
        <taxon>Eukaryota</taxon>
        <taxon>Fungi</taxon>
        <taxon>Dikarya</taxon>
        <taxon>Ascomycota</taxon>
        <taxon>Pezizomycotina</taxon>
        <taxon>Orbiliomycetes</taxon>
        <taxon>Orbiliales</taxon>
        <taxon>Orbiliaceae</taxon>
        <taxon>Arthrobotrys</taxon>
    </lineage>
</organism>
<keyword evidence="3" id="KW-1185">Reference proteome</keyword>
<dbReference type="CDD" id="cd05120">
    <property type="entry name" value="APH_ChoK_like"/>
    <property type="match status" value="1"/>
</dbReference>
<evidence type="ECO:0000313" key="3">
    <source>
        <dbReference type="Proteomes" id="UP001307849"/>
    </source>
</evidence>
<dbReference type="Proteomes" id="UP001307849">
    <property type="component" value="Unassembled WGS sequence"/>
</dbReference>
<comment type="caution">
    <text evidence="2">The sequence shown here is derived from an EMBL/GenBank/DDBJ whole genome shotgun (WGS) entry which is preliminary data.</text>
</comment>
<sequence length="308" mass="35424">MSNDIQERIRLLKERRPLDKPFRLPDVVEDDARSDAKFKEINGIPSNAINLRPGRALANHIYLLPDTNTVLKVGRTVKQSEAETLRLLCSKTSIPVPQVHEFYEKNGRGFLRMSKIEGTPLIDVWGEWTREKRDKVISQLRGYIQQLQGLTSDYFGAVGGRACEDVFFTHWNPSSQKILRYGPYSSRQEYNEGLVEAISNPRPTGVGDSFPGDLARRVSALQGEEKVLSHGDLHRDNILVDDDAIVTGIVDWEMASYSIKDRDYFESRYQARDESWLAAIERFFPEDNKVNYELFKELEKTLIIYCDF</sequence>
<dbReference type="PANTHER" id="PTHR21310:SF15">
    <property type="entry name" value="AMINOGLYCOSIDE PHOSPHOTRANSFERASE DOMAIN-CONTAINING PROTEIN"/>
    <property type="match status" value="1"/>
</dbReference>
<evidence type="ECO:0000259" key="1">
    <source>
        <dbReference type="Pfam" id="PF01636"/>
    </source>
</evidence>